<evidence type="ECO:0000313" key="7">
    <source>
        <dbReference type="EMBL" id="MCT8337818.1"/>
    </source>
</evidence>
<dbReference type="AlphaFoldDB" id="A0A9E4ZLA1"/>
<dbReference type="GO" id="GO:0016020">
    <property type="term" value="C:membrane"/>
    <property type="evidence" value="ECO:0007669"/>
    <property type="project" value="UniProtKB-SubCell"/>
</dbReference>
<evidence type="ECO:0000313" key="8">
    <source>
        <dbReference type="Proteomes" id="UP001065682"/>
    </source>
</evidence>
<feature type="transmembrane region" description="Helical" evidence="5">
    <location>
        <begin position="398"/>
        <end position="415"/>
    </location>
</feature>
<reference evidence="7" key="1">
    <citation type="submission" date="2019-06" db="EMBL/GenBank/DDBJ databases">
        <title>Methanoculleus strain from Tamsui River, Taipei, Taiwan.</title>
        <authorList>
            <person name="You Y.-T."/>
            <person name="Chen S.-C."/>
            <person name="Lai S.-J."/>
            <person name="Lee Y.-C."/>
            <person name="Lai M.-C."/>
        </authorList>
    </citation>
    <scope>NUCLEOTIDE SEQUENCE</scope>
    <source>
        <strain evidence="7">Afa-1</strain>
    </source>
</reference>
<dbReference type="GO" id="GO:0055085">
    <property type="term" value="P:transmembrane transport"/>
    <property type="evidence" value="ECO:0007669"/>
    <property type="project" value="InterPro"/>
</dbReference>
<dbReference type="PIRSF" id="PIRSF006060">
    <property type="entry name" value="AA_transporter"/>
    <property type="match status" value="1"/>
</dbReference>
<protein>
    <submittedName>
        <fullName evidence="7">Amino acid permease</fullName>
    </submittedName>
</protein>
<keyword evidence="2 5" id="KW-0812">Transmembrane</keyword>
<keyword evidence="8" id="KW-1185">Reference proteome</keyword>
<dbReference type="InterPro" id="IPR050367">
    <property type="entry name" value="APC_superfamily"/>
</dbReference>
<dbReference type="InterPro" id="IPR004841">
    <property type="entry name" value="AA-permease/SLC12A_dom"/>
</dbReference>
<proteinExistence type="predicted"/>
<evidence type="ECO:0000256" key="3">
    <source>
        <dbReference type="ARBA" id="ARBA00022989"/>
    </source>
</evidence>
<dbReference type="PANTHER" id="PTHR42770:SF7">
    <property type="entry name" value="MEMBRANE PROTEIN"/>
    <property type="match status" value="1"/>
</dbReference>
<name>A0A9E4ZLA1_9EURY</name>
<comment type="subcellular location">
    <subcellularLocation>
        <location evidence="1">Membrane</location>
        <topology evidence="1">Multi-pass membrane protein</topology>
    </subcellularLocation>
</comment>
<gene>
    <name evidence="7" type="ORF">FKB36_10070</name>
</gene>
<evidence type="ECO:0000256" key="4">
    <source>
        <dbReference type="ARBA" id="ARBA00023136"/>
    </source>
</evidence>
<feature type="domain" description="Amino acid permease/ SLC12A" evidence="6">
    <location>
        <begin position="23"/>
        <end position="407"/>
    </location>
</feature>
<organism evidence="7 8">
    <name type="scientific">Methanoculleus formosensis</name>
    <dbReference type="NCBI Taxonomy" id="2590886"/>
    <lineage>
        <taxon>Archaea</taxon>
        <taxon>Methanobacteriati</taxon>
        <taxon>Methanobacteriota</taxon>
        <taxon>Stenosarchaea group</taxon>
        <taxon>Methanomicrobia</taxon>
        <taxon>Methanomicrobiales</taxon>
        <taxon>Methanomicrobiaceae</taxon>
        <taxon>Methanoculleus</taxon>
    </lineage>
</organism>
<keyword evidence="4 5" id="KW-0472">Membrane</keyword>
<dbReference type="Gene3D" id="1.20.1740.10">
    <property type="entry name" value="Amino acid/polyamine transporter I"/>
    <property type="match status" value="1"/>
</dbReference>
<feature type="transmembrane region" description="Helical" evidence="5">
    <location>
        <begin position="154"/>
        <end position="173"/>
    </location>
</feature>
<feature type="transmembrane region" description="Helical" evidence="5">
    <location>
        <begin position="275"/>
        <end position="301"/>
    </location>
</feature>
<evidence type="ECO:0000256" key="5">
    <source>
        <dbReference type="SAM" id="Phobius"/>
    </source>
</evidence>
<feature type="transmembrane region" description="Helical" evidence="5">
    <location>
        <begin position="227"/>
        <end position="255"/>
    </location>
</feature>
<dbReference type="Pfam" id="PF00324">
    <property type="entry name" value="AA_permease"/>
    <property type="match status" value="1"/>
</dbReference>
<accession>A0A9E4ZLA1</accession>
<sequence>MAKTPPDGIWPSRLSRRLTAGDAVVIGLGSMIGAGIFTALAPAAAAAGAGLLFGLVIAAAVAYCNASSSAQLARLYPASGGTYVYARERLGEFWAWVAGWGFVVGKLASCSAIALTFGYYLAPEYARLLAAGAVIAFTVLNYHGVEKTASATKVIVAAVLLSLTLIVALIFVGEPDPGNLRPLLGPNGIYGVLQSAGIWFFAFAGYSRIATLGEEVEDPETAIPRAIVLGLSITLFVYAVVVVSALLLVGPAPLAESDAPLVTALVGAGFGEWQWIVRIGSTFATLGVLLSLMTGISRMLFAMARDRRMPTSLARVHPVHRVPYLAGLTVGVILVAVVLLADLRAAIEFSSFTVLLYYAVTNISAYTLTEQERLYGRYLAVLGLSGCLVLAFTLPAAAVGIGSAVMLAGILVYLGQRRRST</sequence>
<feature type="transmembrane region" description="Helical" evidence="5">
    <location>
        <begin position="125"/>
        <end position="142"/>
    </location>
</feature>
<comment type="caution">
    <text evidence="7">The sequence shown here is derived from an EMBL/GenBank/DDBJ whole genome shotgun (WGS) entry which is preliminary data.</text>
</comment>
<feature type="transmembrane region" description="Helical" evidence="5">
    <location>
        <begin position="46"/>
        <end position="66"/>
    </location>
</feature>
<feature type="transmembrane region" description="Helical" evidence="5">
    <location>
        <begin position="93"/>
        <end position="119"/>
    </location>
</feature>
<evidence type="ECO:0000256" key="1">
    <source>
        <dbReference type="ARBA" id="ARBA00004141"/>
    </source>
</evidence>
<keyword evidence="3 5" id="KW-1133">Transmembrane helix</keyword>
<evidence type="ECO:0000256" key="2">
    <source>
        <dbReference type="ARBA" id="ARBA00022692"/>
    </source>
</evidence>
<dbReference type="EMBL" id="VHLL01000006">
    <property type="protein sequence ID" value="MCT8337818.1"/>
    <property type="molecule type" value="Genomic_DNA"/>
</dbReference>
<evidence type="ECO:0000259" key="6">
    <source>
        <dbReference type="Pfam" id="PF00324"/>
    </source>
</evidence>
<feature type="transmembrane region" description="Helical" evidence="5">
    <location>
        <begin position="20"/>
        <end position="40"/>
    </location>
</feature>
<feature type="transmembrane region" description="Helical" evidence="5">
    <location>
        <begin position="375"/>
        <end position="392"/>
    </location>
</feature>
<dbReference type="RefSeq" id="WP_261597931.1">
    <property type="nucleotide sequence ID" value="NZ_VHLL01000006.1"/>
</dbReference>
<dbReference type="PANTHER" id="PTHR42770">
    <property type="entry name" value="AMINO ACID TRANSPORTER-RELATED"/>
    <property type="match status" value="1"/>
</dbReference>
<feature type="transmembrane region" description="Helical" evidence="5">
    <location>
        <begin position="322"/>
        <end position="341"/>
    </location>
</feature>
<feature type="transmembrane region" description="Helical" evidence="5">
    <location>
        <begin position="347"/>
        <end position="368"/>
    </location>
</feature>
<dbReference type="Proteomes" id="UP001065682">
    <property type="component" value="Unassembled WGS sequence"/>
</dbReference>
<feature type="transmembrane region" description="Helical" evidence="5">
    <location>
        <begin position="188"/>
        <end position="206"/>
    </location>
</feature>